<evidence type="ECO:0000256" key="5">
    <source>
        <dbReference type="ARBA" id="ARBA00022692"/>
    </source>
</evidence>
<dbReference type="Gene3D" id="1.20.1530.20">
    <property type="match status" value="1"/>
</dbReference>
<dbReference type="Gene3D" id="3.30.70.1450">
    <property type="entry name" value="Regulator of K+ conductance, C-terminal domain"/>
    <property type="match status" value="2"/>
</dbReference>
<dbReference type="NCBIfam" id="NF003716">
    <property type="entry name" value="PRK05326.1-3"/>
    <property type="match status" value="1"/>
</dbReference>
<protein>
    <submittedName>
        <fullName evidence="11">Potassium/proton antiporter</fullName>
    </submittedName>
</protein>
<evidence type="ECO:0000256" key="3">
    <source>
        <dbReference type="ARBA" id="ARBA00022449"/>
    </source>
</evidence>
<dbReference type="Proteomes" id="UP000823921">
    <property type="component" value="Unassembled WGS sequence"/>
</dbReference>
<dbReference type="NCBIfam" id="NF003715">
    <property type="entry name" value="PRK05326.1-2"/>
    <property type="match status" value="1"/>
</dbReference>
<gene>
    <name evidence="11" type="ORF">H9712_03190</name>
</gene>
<evidence type="ECO:0000256" key="4">
    <source>
        <dbReference type="ARBA" id="ARBA00022475"/>
    </source>
</evidence>
<dbReference type="InterPro" id="IPR038770">
    <property type="entry name" value="Na+/solute_symporter_sf"/>
</dbReference>
<accession>A0A9D2SAS3</accession>
<feature type="transmembrane region" description="Helical" evidence="9">
    <location>
        <begin position="261"/>
        <end position="286"/>
    </location>
</feature>
<feature type="transmembrane region" description="Helical" evidence="9">
    <location>
        <begin position="219"/>
        <end position="241"/>
    </location>
</feature>
<name>A0A9D2SAS3_9FIRM</name>
<reference evidence="11" key="1">
    <citation type="journal article" date="2021" name="PeerJ">
        <title>Extensive microbial diversity within the chicken gut microbiome revealed by metagenomics and culture.</title>
        <authorList>
            <person name="Gilroy R."/>
            <person name="Ravi A."/>
            <person name="Getino M."/>
            <person name="Pursley I."/>
            <person name="Horton D.L."/>
            <person name="Alikhan N.F."/>
            <person name="Baker D."/>
            <person name="Gharbi K."/>
            <person name="Hall N."/>
            <person name="Watson M."/>
            <person name="Adriaenssens E.M."/>
            <person name="Foster-Nyarko E."/>
            <person name="Jarju S."/>
            <person name="Secka A."/>
            <person name="Antonio M."/>
            <person name="Oren A."/>
            <person name="Chaudhuri R.R."/>
            <person name="La Ragione R."/>
            <person name="Hildebrand F."/>
            <person name="Pallen M.J."/>
        </authorList>
    </citation>
    <scope>NUCLEOTIDE SEQUENCE</scope>
    <source>
        <strain evidence="11">CHK192-8294</strain>
    </source>
</reference>
<evidence type="ECO:0000256" key="6">
    <source>
        <dbReference type="ARBA" id="ARBA00022989"/>
    </source>
</evidence>
<evidence type="ECO:0000256" key="8">
    <source>
        <dbReference type="ARBA" id="ARBA00023136"/>
    </source>
</evidence>
<feature type="transmembrane region" description="Helical" evidence="9">
    <location>
        <begin position="328"/>
        <end position="351"/>
    </location>
</feature>
<feature type="transmembrane region" description="Helical" evidence="9">
    <location>
        <begin position="357"/>
        <end position="379"/>
    </location>
</feature>
<feature type="transmembrane region" description="Helical" evidence="9">
    <location>
        <begin position="181"/>
        <end position="207"/>
    </location>
</feature>
<dbReference type="GO" id="GO:0008324">
    <property type="term" value="F:monoatomic cation transmembrane transporter activity"/>
    <property type="evidence" value="ECO:0007669"/>
    <property type="project" value="InterPro"/>
</dbReference>
<feature type="domain" description="RCK C-terminal" evidence="10">
    <location>
        <begin position="394"/>
        <end position="476"/>
    </location>
</feature>
<evidence type="ECO:0000256" key="9">
    <source>
        <dbReference type="SAM" id="Phobius"/>
    </source>
</evidence>
<dbReference type="Pfam" id="PF02080">
    <property type="entry name" value="TrkA_C"/>
    <property type="match status" value="2"/>
</dbReference>
<evidence type="ECO:0000256" key="2">
    <source>
        <dbReference type="ARBA" id="ARBA00022448"/>
    </source>
</evidence>
<evidence type="ECO:0000313" key="12">
    <source>
        <dbReference type="Proteomes" id="UP000823921"/>
    </source>
</evidence>
<sequence>MVNMLLLCGAVLVACILASRFSQRAGVPALLLFMALGMLFGSDGLLRIPFDDFRAAEQICSVALIFIMFYGGFGTRWEAAKPAAAKAVVLSTLGVAVTALLTALFCHFVLGFQPLASFLTGAVISSTDAASVFSILRSKKLGLRYHTASLLELESGSNDPMSYMLTMIALSLMGVGESGNLIWMVFSQIVFGVVLGLAVAVLSVIVLRRVHLGDGMDSIFVLAAALLAYALPAAVGGNGYLGTYLAGILLGNAKIPHKPSLVHFFDGLTGLGQIIIFFLLGLLSYPTQMPGVLLPAVAIALFLTLVARPLAVFVLLAPFRCKLRQCLLVSWAGLRGAASIVFAIMALAGGAETGYDLFHIVFCISLLSVAVQGSLLPLVARKLDMVDTEDNVGRTFNDYQDQRQLHLTRFRIQQGHPWEGKTVGECNLPADALVVTIRRGEESLIPNGSTVVQAGDLLVVSTPIYQDDGGVSLRELPVEEHKDWIGRTIRELNLPAEVLIILVRRADGTTAVPKGGTVLCQGDTLVVSEGEHMRPA</sequence>
<dbReference type="GO" id="GO:1902600">
    <property type="term" value="P:proton transmembrane transport"/>
    <property type="evidence" value="ECO:0007669"/>
    <property type="project" value="InterPro"/>
</dbReference>
<evidence type="ECO:0000256" key="7">
    <source>
        <dbReference type="ARBA" id="ARBA00023065"/>
    </source>
</evidence>
<dbReference type="EMBL" id="DWXO01000030">
    <property type="protein sequence ID" value="HJB79969.1"/>
    <property type="molecule type" value="Genomic_DNA"/>
</dbReference>
<dbReference type="PROSITE" id="PS51202">
    <property type="entry name" value="RCK_C"/>
    <property type="match status" value="2"/>
</dbReference>
<keyword evidence="3" id="KW-0050">Antiport</keyword>
<evidence type="ECO:0000313" key="11">
    <source>
        <dbReference type="EMBL" id="HJB79969.1"/>
    </source>
</evidence>
<evidence type="ECO:0000259" key="10">
    <source>
        <dbReference type="PROSITE" id="PS51202"/>
    </source>
</evidence>
<dbReference type="GO" id="GO:0015297">
    <property type="term" value="F:antiporter activity"/>
    <property type="evidence" value="ECO:0007669"/>
    <property type="project" value="UniProtKB-KW"/>
</dbReference>
<feature type="transmembrane region" description="Helical" evidence="9">
    <location>
        <begin position="292"/>
        <end position="316"/>
    </location>
</feature>
<feature type="transmembrane region" description="Helical" evidence="9">
    <location>
        <begin position="87"/>
        <end position="110"/>
    </location>
</feature>
<evidence type="ECO:0000256" key="1">
    <source>
        <dbReference type="ARBA" id="ARBA00004651"/>
    </source>
</evidence>
<comment type="subcellular location">
    <subcellularLocation>
        <location evidence="1">Cell membrane</location>
        <topology evidence="1">Multi-pass membrane protein</topology>
    </subcellularLocation>
</comment>
<dbReference type="SUPFAM" id="SSF116726">
    <property type="entry name" value="TrkA C-terminal domain-like"/>
    <property type="match status" value="2"/>
</dbReference>
<feature type="transmembrane region" description="Helical" evidence="9">
    <location>
        <begin position="55"/>
        <end position="75"/>
    </location>
</feature>
<dbReference type="AlphaFoldDB" id="A0A9D2SAS3"/>
<keyword evidence="5 9" id="KW-0812">Transmembrane</keyword>
<proteinExistence type="predicted"/>
<keyword evidence="7" id="KW-0406">Ion transport</keyword>
<organism evidence="11 12">
    <name type="scientific">Candidatus Flavonifractor intestinigallinarum</name>
    <dbReference type="NCBI Taxonomy" id="2838586"/>
    <lineage>
        <taxon>Bacteria</taxon>
        <taxon>Bacillati</taxon>
        <taxon>Bacillota</taxon>
        <taxon>Clostridia</taxon>
        <taxon>Eubacteriales</taxon>
        <taxon>Oscillospiraceae</taxon>
        <taxon>Flavonifractor</taxon>
    </lineage>
</organism>
<dbReference type="PANTHER" id="PTHR32507">
    <property type="entry name" value="NA(+)/H(+) ANTIPORTER 1"/>
    <property type="match status" value="1"/>
</dbReference>
<feature type="domain" description="RCK C-terminal" evidence="10">
    <location>
        <begin position="478"/>
        <end position="536"/>
    </location>
</feature>
<keyword evidence="2" id="KW-0813">Transport</keyword>
<dbReference type="PANTHER" id="PTHR32507:SF7">
    <property type="entry name" value="K(+)_H(+) ANTIPORTER NHAP2"/>
    <property type="match status" value="1"/>
</dbReference>
<keyword evidence="6 9" id="KW-1133">Transmembrane helix</keyword>
<keyword evidence="8 9" id="KW-0472">Membrane</keyword>
<dbReference type="GO" id="GO:0006813">
    <property type="term" value="P:potassium ion transport"/>
    <property type="evidence" value="ECO:0007669"/>
    <property type="project" value="InterPro"/>
</dbReference>
<dbReference type="GO" id="GO:0005886">
    <property type="term" value="C:plasma membrane"/>
    <property type="evidence" value="ECO:0007669"/>
    <property type="project" value="UniProtKB-SubCell"/>
</dbReference>
<dbReference type="Pfam" id="PF00999">
    <property type="entry name" value="Na_H_Exchanger"/>
    <property type="match status" value="1"/>
</dbReference>
<keyword evidence="4" id="KW-1003">Cell membrane</keyword>
<comment type="caution">
    <text evidence="11">The sequence shown here is derived from an EMBL/GenBank/DDBJ whole genome shotgun (WGS) entry which is preliminary data.</text>
</comment>
<dbReference type="InterPro" id="IPR036721">
    <property type="entry name" value="RCK_C_sf"/>
</dbReference>
<dbReference type="InterPro" id="IPR006037">
    <property type="entry name" value="RCK_C"/>
</dbReference>
<reference evidence="11" key="2">
    <citation type="submission" date="2021-04" db="EMBL/GenBank/DDBJ databases">
        <authorList>
            <person name="Gilroy R."/>
        </authorList>
    </citation>
    <scope>NUCLEOTIDE SEQUENCE</scope>
    <source>
        <strain evidence="11">CHK192-8294</strain>
    </source>
</reference>
<dbReference type="InterPro" id="IPR006153">
    <property type="entry name" value="Cation/H_exchanger_TM"/>
</dbReference>